<reference evidence="2 3" key="1">
    <citation type="submission" date="2019-05" db="EMBL/GenBank/DDBJ databases">
        <authorList>
            <person name="Feith S.L."/>
            <person name="Clifford K.A."/>
            <person name="Elmore F.L."/>
            <person name="Knight M.S."/>
            <person name="Le K."/>
            <person name="Lobaina D."/>
            <person name="Nougues D."/>
            <person name="Salama A."/>
            <person name="Stoeber S.D."/>
            <person name="Sweeney K.J."/>
            <person name="Truong T.G."/>
            <person name="Alvaro L.E."/>
            <person name="Isern S."/>
            <person name="Michael S.F."/>
            <person name="Monti D.L."/>
            <person name="Garlena R.A."/>
            <person name="Russell D.A."/>
            <person name="Pope W.H."/>
            <person name="Jacobs-Sera D."/>
            <person name="Hatfull G.F."/>
        </authorList>
    </citation>
    <scope>NUCLEOTIDE SEQUENCE [LARGE SCALE GENOMIC DNA]</scope>
</reference>
<accession>A0A4Y6EL27</accession>
<evidence type="ECO:0000313" key="3">
    <source>
        <dbReference type="Proteomes" id="UP000317864"/>
    </source>
</evidence>
<gene>
    <name evidence="2" type="primary">68</name>
    <name evidence="2" type="ORF">SEA_LOLLIPOP1437_68</name>
</gene>
<feature type="compositionally biased region" description="Basic residues" evidence="1">
    <location>
        <begin position="286"/>
        <end position="295"/>
    </location>
</feature>
<dbReference type="EMBL" id="MK977699">
    <property type="protein sequence ID" value="QDF19172.1"/>
    <property type="molecule type" value="Genomic_DNA"/>
</dbReference>
<name>A0A4Y6EL27_9CAUD</name>
<organism evidence="2 3">
    <name type="scientific">Gordonia Phage Lollipop1437</name>
    <dbReference type="NCBI Taxonomy" id="2588505"/>
    <lineage>
        <taxon>Viruses</taxon>
        <taxon>Duplodnaviria</taxon>
        <taxon>Heunggongvirae</taxon>
        <taxon>Uroviricota</taxon>
        <taxon>Caudoviricetes</taxon>
        <taxon>Zierdtviridae</taxon>
        <taxon>Emilbogenvirinae</taxon>
        <taxon>Skysandvirus</taxon>
        <taxon>Skysandvirus lollipop1437</taxon>
    </lineage>
</organism>
<protein>
    <submittedName>
        <fullName evidence="2">Uncharacterized protein</fullName>
    </submittedName>
</protein>
<evidence type="ECO:0000313" key="2">
    <source>
        <dbReference type="EMBL" id="QDF19172.1"/>
    </source>
</evidence>
<dbReference type="KEGG" id="vg:65121031"/>
<dbReference type="RefSeq" id="YP_010103175.1">
    <property type="nucleotide sequence ID" value="NC_055806.1"/>
</dbReference>
<dbReference type="Proteomes" id="UP000317864">
    <property type="component" value="Segment"/>
</dbReference>
<keyword evidence="3" id="KW-1185">Reference proteome</keyword>
<evidence type="ECO:0000256" key="1">
    <source>
        <dbReference type="SAM" id="MobiDB-lite"/>
    </source>
</evidence>
<feature type="compositionally biased region" description="Acidic residues" evidence="1">
    <location>
        <begin position="210"/>
        <end position="280"/>
    </location>
</feature>
<sequence>MATKLKLKIGAEAAKVEATAGFSQYVGEVPPRGIYRARVKSLSIKPNKAKTKDLLVAVIEFDTAKDDPASKYNGYAIFERMVIPESMSEENADLFVGKINRLLDAMAGNTTLRNQFWGGGTVMDDKGEKVLKIGSTLVSGKKFQGIKVVVSARDDNYKRKSRNAAGKVVAENVRSLRVNDVYPADHEMPSKVSDEDLDALDEEAIDVDDADLEVDEGDGDPDEVITVDDDGEVETVPDPEDDDPEPETVPDPEDDDPVYDPDDDPEEPAADPEPDPEPEPEAPKKASARKRRSAF</sequence>
<proteinExistence type="predicted"/>
<feature type="region of interest" description="Disordered" evidence="1">
    <location>
        <begin position="210"/>
        <end position="295"/>
    </location>
</feature>
<dbReference type="GeneID" id="65121031"/>